<organism evidence="2 3">
    <name type="scientific">Vibrio cholerae</name>
    <dbReference type="NCBI Taxonomy" id="666"/>
    <lineage>
        <taxon>Bacteria</taxon>
        <taxon>Pseudomonadati</taxon>
        <taxon>Pseudomonadota</taxon>
        <taxon>Gammaproteobacteria</taxon>
        <taxon>Vibrionales</taxon>
        <taxon>Vibrionaceae</taxon>
        <taxon>Vibrio</taxon>
    </lineage>
</organism>
<evidence type="ECO:0000313" key="2">
    <source>
        <dbReference type="EMBL" id="CSD03299.1"/>
    </source>
</evidence>
<gene>
    <name evidence="2" type="ORF">ERS013200_02957</name>
</gene>
<feature type="region of interest" description="Disordered" evidence="1">
    <location>
        <begin position="50"/>
        <end position="84"/>
    </location>
</feature>
<dbReference type="EMBL" id="CWQY01000023">
    <property type="protein sequence ID" value="CSD03299.1"/>
    <property type="molecule type" value="Genomic_DNA"/>
</dbReference>
<name>A0A656AA07_VIBCL</name>
<evidence type="ECO:0000256" key="1">
    <source>
        <dbReference type="SAM" id="MobiDB-lite"/>
    </source>
</evidence>
<sequence>MKGKPLSDKRSSAALVLAICIRDINASCIRAPPLAEKQINPQLCSIAASTARTKRAPTTEPIEPPIKENSKAHATTGTPSTAPFMTTRASFSPLAFCAAARRSL</sequence>
<dbReference type="AlphaFoldDB" id="A0A656AA07"/>
<feature type="compositionally biased region" description="Polar residues" evidence="1">
    <location>
        <begin position="72"/>
        <end position="84"/>
    </location>
</feature>
<evidence type="ECO:0000313" key="3">
    <source>
        <dbReference type="Proteomes" id="UP000041770"/>
    </source>
</evidence>
<accession>A0A656AA07</accession>
<dbReference type="Proteomes" id="UP000041770">
    <property type="component" value="Unassembled WGS sequence"/>
</dbReference>
<proteinExistence type="predicted"/>
<protein>
    <submittedName>
        <fullName evidence="2">Uncharacterized protein</fullName>
    </submittedName>
</protein>
<reference evidence="2 3" key="1">
    <citation type="submission" date="2015-07" db="EMBL/GenBank/DDBJ databases">
        <authorList>
            <consortium name="Pathogen Informatics"/>
        </authorList>
    </citation>
    <scope>NUCLEOTIDE SEQUENCE [LARGE SCALE GENOMIC DNA]</scope>
    <source>
        <strain evidence="2 3">A316</strain>
    </source>
</reference>